<evidence type="ECO:0000256" key="3">
    <source>
        <dbReference type="ARBA" id="ARBA00022475"/>
    </source>
</evidence>
<evidence type="ECO:0000256" key="2">
    <source>
        <dbReference type="ARBA" id="ARBA00022448"/>
    </source>
</evidence>
<feature type="transmembrane region" description="Helical" evidence="7">
    <location>
        <begin position="219"/>
        <end position="239"/>
    </location>
</feature>
<dbReference type="NCBIfam" id="TIGR00797">
    <property type="entry name" value="matE"/>
    <property type="match status" value="1"/>
</dbReference>
<comment type="subcellular location">
    <subcellularLocation>
        <location evidence="1">Cell membrane</location>
        <topology evidence="1">Multi-pass membrane protein</topology>
    </subcellularLocation>
</comment>
<dbReference type="OrthoDB" id="9776324at2"/>
<evidence type="ECO:0000256" key="7">
    <source>
        <dbReference type="SAM" id="Phobius"/>
    </source>
</evidence>
<dbReference type="GO" id="GO:0005886">
    <property type="term" value="C:plasma membrane"/>
    <property type="evidence" value="ECO:0007669"/>
    <property type="project" value="UniProtKB-SubCell"/>
</dbReference>
<feature type="transmembrane region" description="Helical" evidence="7">
    <location>
        <begin position="44"/>
        <end position="64"/>
    </location>
</feature>
<feature type="transmembrane region" description="Helical" evidence="7">
    <location>
        <begin position="162"/>
        <end position="184"/>
    </location>
</feature>
<feature type="transmembrane region" description="Helical" evidence="7">
    <location>
        <begin position="308"/>
        <end position="325"/>
    </location>
</feature>
<dbReference type="Pfam" id="PF01554">
    <property type="entry name" value="MatE"/>
    <property type="match status" value="2"/>
</dbReference>
<keyword evidence="9" id="KW-1185">Reference proteome</keyword>
<evidence type="ECO:0000313" key="8">
    <source>
        <dbReference type="EMBL" id="OPX42333.1"/>
    </source>
</evidence>
<comment type="caution">
    <text evidence="8">The sequence shown here is derived from an EMBL/GenBank/DDBJ whole genome shotgun (WGS) entry which is preliminary data.</text>
</comment>
<evidence type="ECO:0000313" key="9">
    <source>
        <dbReference type="Proteomes" id="UP000191554"/>
    </source>
</evidence>
<gene>
    <name evidence="8" type="primary">mepA_5</name>
    <name evidence="8" type="ORF">CLHUN_37510</name>
</gene>
<keyword evidence="2" id="KW-0813">Transport</keyword>
<feature type="transmembrane region" description="Helical" evidence="7">
    <location>
        <begin position="346"/>
        <end position="369"/>
    </location>
</feature>
<dbReference type="Proteomes" id="UP000191554">
    <property type="component" value="Unassembled WGS sequence"/>
</dbReference>
<sequence length="481" mass="52675">MSFAREKDQIEKQGEAGPVQTEVMTEIFEGPVLRAVLRLSVPMFVSLLLSFLYNATNTLFLSYVDRNSTAIISGITLATPIYNFVAALSNGLRVGISTRVAISIGEKNHGKADVIFNSGLLIAVPVAVVVVGMGYLSCAPVIRLMAGDALEPEAIRAGIEYLYYMLPGFGLFILGQVFMGVLWGEGRTVPLGIAMLISNCVNIILDPIFIFVFHMGPGGAGLATSVSMAFTAVYIIIVFTRRKSGAPVKLKPSGANSRTVLEICRTGLSQVLSMVSVTLSFIILNRVIGSIGQLEMNSWGLCNRLDQFVFIPLYAISSANLVMTGQNYGKKNWNRIREIYRCNTRYALISVLIPALVYMAGAPVFFRLFSEVGQVIAESVLQVRIVTLSFLGIAVETISMNTFMGLDQPLKAFALITFRMFVLSIPLVYISIYVLSLGMAGVFISLCTAHVISGCIAYFWIQRSFHNIILNERRNKPYGLE</sequence>
<feature type="transmembrane region" description="Helical" evidence="7">
    <location>
        <begin position="381"/>
        <end position="400"/>
    </location>
</feature>
<keyword evidence="6 7" id="KW-0472">Membrane</keyword>
<name>A0A1V4SF19_RUMHU</name>
<dbReference type="PIRSF" id="PIRSF006603">
    <property type="entry name" value="DinF"/>
    <property type="match status" value="1"/>
</dbReference>
<dbReference type="GO" id="GO:0015297">
    <property type="term" value="F:antiporter activity"/>
    <property type="evidence" value="ECO:0007669"/>
    <property type="project" value="InterPro"/>
</dbReference>
<feature type="transmembrane region" description="Helical" evidence="7">
    <location>
        <begin position="191"/>
        <end position="213"/>
    </location>
</feature>
<feature type="transmembrane region" description="Helical" evidence="7">
    <location>
        <begin position="440"/>
        <end position="461"/>
    </location>
</feature>
<dbReference type="EMBL" id="MZGX01000030">
    <property type="protein sequence ID" value="OPX42333.1"/>
    <property type="molecule type" value="Genomic_DNA"/>
</dbReference>
<dbReference type="InterPro" id="IPR052031">
    <property type="entry name" value="Membrane_Transporter-Flippase"/>
</dbReference>
<keyword evidence="3" id="KW-1003">Cell membrane</keyword>
<feature type="transmembrane region" description="Helical" evidence="7">
    <location>
        <begin position="114"/>
        <end position="142"/>
    </location>
</feature>
<dbReference type="PANTHER" id="PTHR43549:SF2">
    <property type="entry name" value="MULTIDRUG RESISTANCE PROTEIN NORM-RELATED"/>
    <property type="match status" value="1"/>
</dbReference>
<accession>A0A1V4SF19</accession>
<reference evidence="8 9" key="1">
    <citation type="submission" date="2017-03" db="EMBL/GenBank/DDBJ databases">
        <title>Genome sequence of Clostridium hungatei DSM 14427.</title>
        <authorList>
            <person name="Poehlein A."/>
            <person name="Daniel R."/>
        </authorList>
    </citation>
    <scope>NUCLEOTIDE SEQUENCE [LARGE SCALE GENOMIC DNA]</scope>
    <source>
        <strain evidence="8 9">DSM 14427</strain>
    </source>
</reference>
<dbReference type="InterPro" id="IPR048279">
    <property type="entry name" value="MdtK-like"/>
</dbReference>
<organism evidence="8 9">
    <name type="scientific">Ruminiclostridium hungatei</name>
    <name type="common">Clostridium hungatei</name>
    <dbReference type="NCBI Taxonomy" id="48256"/>
    <lineage>
        <taxon>Bacteria</taxon>
        <taxon>Bacillati</taxon>
        <taxon>Bacillota</taxon>
        <taxon>Clostridia</taxon>
        <taxon>Eubacteriales</taxon>
        <taxon>Oscillospiraceae</taxon>
        <taxon>Ruminiclostridium</taxon>
    </lineage>
</organism>
<proteinExistence type="predicted"/>
<evidence type="ECO:0000256" key="5">
    <source>
        <dbReference type="ARBA" id="ARBA00022989"/>
    </source>
</evidence>
<feature type="transmembrane region" description="Helical" evidence="7">
    <location>
        <begin position="412"/>
        <end position="434"/>
    </location>
</feature>
<dbReference type="PANTHER" id="PTHR43549">
    <property type="entry name" value="MULTIDRUG RESISTANCE PROTEIN YPNP-RELATED"/>
    <property type="match status" value="1"/>
</dbReference>
<dbReference type="RefSeq" id="WP_080066155.1">
    <property type="nucleotide sequence ID" value="NZ_MZGX01000030.1"/>
</dbReference>
<evidence type="ECO:0000256" key="4">
    <source>
        <dbReference type="ARBA" id="ARBA00022692"/>
    </source>
</evidence>
<dbReference type="GO" id="GO:0042910">
    <property type="term" value="F:xenobiotic transmembrane transporter activity"/>
    <property type="evidence" value="ECO:0007669"/>
    <property type="project" value="InterPro"/>
</dbReference>
<dbReference type="STRING" id="48256.CLHUN_37510"/>
<keyword evidence="5 7" id="KW-1133">Transmembrane helix</keyword>
<evidence type="ECO:0000256" key="1">
    <source>
        <dbReference type="ARBA" id="ARBA00004651"/>
    </source>
</evidence>
<evidence type="ECO:0000256" key="6">
    <source>
        <dbReference type="ARBA" id="ARBA00023136"/>
    </source>
</evidence>
<feature type="transmembrane region" description="Helical" evidence="7">
    <location>
        <begin position="70"/>
        <end position="93"/>
    </location>
</feature>
<dbReference type="InterPro" id="IPR002528">
    <property type="entry name" value="MATE_fam"/>
</dbReference>
<protein>
    <submittedName>
        <fullName evidence="8">Multidrug export protein MepA</fullName>
    </submittedName>
</protein>
<dbReference type="AlphaFoldDB" id="A0A1V4SF19"/>
<keyword evidence="4 7" id="KW-0812">Transmembrane</keyword>
<feature type="transmembrane region" description="Helical" evidence="7">
    <location>
        <begin position="267"/>
        <end position="288"/>
    </location>
</feature>